<evidence type="ECO:0000256" key="7">
    <source>
        <dbReference type="ARBA" id="ARBA00022801"/>
    </source>
</evidence>
<evidence type="ECO:0000256" key="10">
    <source>
        <dbReference type="ARBA" id="ARBA00022881"/>
    </source>
</evidence>
<feature type="compositionally biased region" description="Polar residues" evidence="14">
    <location>
        <begin position="389"/>
        <end position="404"/>
    </location>
</feature>
<dbReference type="PANTHER" id="PTHR11081">
    <property type="entry name" value="FLAP ENDONUCLEASE FAMILY MEMBER"/>
    <property type="match status" value="1"/>
</dbReference>
<dbReference type="SUPFAM" id="SSF47807">
    <property type="entry name" value="5' to 3' exonuclease, C-terminal subdomain"/>
    <property type="match status" value="1"/>
</dbReference>
<dbReference type="SMART" id="SM00485">
    <property type="entry name" value="XPGN"/>
    <property type="match status" value="1"/>
</dbReference>
<evidence type="ECO:0000256" key="2">
    <source>
        <dbReference type="ARBA" id="ARBA00004123"/>
    </source>
</evidence>
<keyword evidence="7" id="KW-0378">Hydrolase</keyword>
<dbReference type="SUPFAM" id="SSF88723">
    <property type="entry name" value="PIN domain-like"/>
    <property type="match status" value="1"/>
</dbReference>
<dbReference type="GeneID" id="37015824"/>
<evidence type="ECO:0000256" key="1">
    <source>
        <dbReference type="ARBA" id="ARBA00001946"/>
    </source>
</evidence>
<evidence type="ECO:0000256" key="12">
    <source>
        <dbReference type="ARBA" id="ARBA00023204"/>
    </source>
</evidence>
<dbReference type="PANTHER" id="PTHR11081:SF65">
    <property type="entry name" value="DNA DAMAGE-INDUCIBLE PROTEIN DIN7-RELATED"/>
    <property type="match status" value="1"/>
</dbReference>
<evidence type="ECO:0000256" key="4">
    <source>
        <dbReference type="ARBA" id="ARBA00022722"/>
    </source>
</evidence>
<feature type="compositionally biased region" description="Basic and acidic residues" evidence="14">
    <location>
        <begin position="611"/>
        <end position="625"/>
    </location>
</feature>
<proteinExistence type="inferred from homology"/>
<evidence type="ECO:0000256" key="13">
    <source>
        <dbReference type="ARBA" id="ARBA00023242"/>
    </source>
</evidence>
<dbReference type="GO" id="GO:0006281">
    <property type="term" value="P:DNA repair"/>
    <property type="evidence" value="ECO:0007669"/>
    <property type="project" value="UniProtKB-KW"/>
</dbReference>
<evidence type="ECO:0000256" key="9">
    <source>
        <dbReference type="ARBA" id="ARBA00022842"/>
    </source>
</evidence>
<comment type="subcellular location">
    <subcellularLocation>
        <location evidence="2">Nucleus</location>
    </subcellularLocation>
</comment>
<keyword evidence="13" id="KW-0539">Nucleus</keyword>
<feature type="compositionally biased region" description="Acidic residues" evidence="14">
    <location>
        <begin position="655"/>
        <end position="674"/>
    </location>
</feature>
<feature type="domain" description="XPG-I" evidence="15">
    <location>
        <begin position="138"/>
        <end position="208"/>
    </location>
</feature>
<feature type="region of interest" description="Disordered" evidence="14">
    <location>
        <begin position="355"/>
        <end position="406"/>
    </location>
</feature>
<dbReference type="SMART" id="SM00484">
    <property type="entry name" value="XPGI"/>
    <property type="match status" value="1"/>
</dbReference>
<keyword evidence="10" id="KW-0267">Excision nuclease</keyword>
<dbReference type="RefSeq" id="XP_025350370.1">
    <property type="nucleotide sequence ID" value="XM_025494090.1"/>
</dbReference>
<keyword evidence="4" id="KW-0540">Nuclease</keyword>
<dbReference type="PRINTS" id="PR00853">
    <property type="entry name" value="XPGRADSUPER"/>
</dbReference>
<name>A0A316UDB6_9BASI</name>
<sequence length="919" mass="99700">MGIQGLLPLLKDVQTPTNVSQYKGQTLGIDGYVWLHRGAYGCAEKLVLGEATTQYTNYAMHRIRMLRHHGITPYVVFDGDRLPSKAGTEEEREARRSENLARAKSLIRDGRKGSAFEAFAKCIDITPEMAYQLIKCLKAEGVPYVVAPYEADAQLAYLEKTGMIDAVVTEDSDLLVFGCRKVLFKMDSNGDCIEILSSRFTACKTLSFAGWTTDLFRQMAILSGCDYLPSITGMGLKNAHKLLQRYKTVNKVLQAVRLEGKMKIPPDYQAKFEQAEKTFLYQRVWCPRSETLTTLNALEADETAMDYVGPEIARDVARGIAHGEIDPISRSAMVDIAKGFQPGARRSAAAVASSSRAAFRRNTSRDSLPPALPQGQTTLLNFGKRPAGSKTSKAVSLPTMQTPRQPLGIRDVNTLTSNVGTSTTVKSPFFGGKRKAATPPAQEVISPDPVERTPDTDSDSAMLTQHPNASQSPISGIGDYFCELDGADPRLLMSEDEGDKIPAFAALISEKTAEKVRPGGGAAEEEEGEGFEWAVRDCASEVSSEDAHATPKKRSGWQETSSGSSAFSSPSTEVGEASVSPVKRLKRDGSGGQTSGHQEGLILREMSPASPKEDIISSPVQDKETPPIASTARFAEPALPLQKERTGRKRSLSAEDVDFADEEREEEDEEEEDGTGSAQAEASPSLWARYRHQPLRTAQGDNATPVRPRTVLRTPSNRPLRLYAYQSPAENTPFAAPVTASTSKARTPVPVGKRSLSFQSRNDDAENVPSPQLLPTSAIKRMKVDSPAVAQPKLTTSRSLSVLPLSARSSNSGAEDGQIRQQSPLSAFRYVGSPSETKKSLSLGAAPLSLQKEEAGRQRAGTLPSGEEGIVGEKSKRQKQQQQQRGVLQFGGAGQQRQTGDAVPSLGRPSLDRFKFRST</sequence>
<dbReference type="GO" id="GO:0035312">
    <property type="term" value="F:5'-3' DNA exonuclease activity"/>
    <property type="evidence" value="ECO:0007669"/>
    <property type="project" value="InterPro"/>
</dbReference>
<dbReference type="Pfam" id="PF00867">
    <property type="entry name" value="XPG_I"/>
    <property type="match status" value="1"/>
</dbReference>
<feature type="region of interest" description="Disordered" evidence="14">
    <location>
        <begin position="426"/>
        <end position="474"/>
    </location>
</feature>
<reference evidence="17 18" key="1">
    <citation type="journal article" date="2018" name="Mol. Biol. Evol.">
        <title>Broad Genomic Sampling Reveals a Smut Pathogenic Ancestry of the Fungal Clade Ustilaginomycotina.</title>
        <authorList>
            <person name="Kijpornyongpan T."/>
            <person name="Mondo S.J."/>
            <person name="Barry K."/>
            <person name="Sandor L."/>
            <person name="Lee J."/>
            <person name="Lipzen A."/>
            <person name="Pangilinan J."/>
            <person name="LaButti K."/>
            <person name="Hainaut M."/>
            <person name="Henrissat B."/>
            <person name="Grigoriev I.V."/>
            <person name="Spatafora J.W."/>
            <person name="Aime M.C."/>
        </authorList>
    </citation>
    <scope>NUCLEOTIDE SEQUENCE [LARGE SCALE GENOMIC DNA]</scope>
    <source>
        <strain evidence="17 18">MCA 4718</strain>
    </source>
</reference>
<evidence type="ECO:0000313" key="18">
    <source>
        <dbReference type="Proteomes" id="UP000245942"/>
    </source>
</evidence>
<feature type="domain" description="XPG N-terminal" evidence="16">
    <location>
        <begin position="1"/>
        <end position="99"/>
    </location>
</feature>
<evidence type="ECO:0000256" key="6">
    <source>
        <dbReference type="ARBA" id="ARBA00022763"/>
    </source>
</evidence>
<keyword evidence="18" id="KW-1185">Reference proteome</keyword>
<keyword evidence="12" id="KW-0234">DNA repair</keyword>
<dbReference type="GO" id="GO:0003677">
    <property type="term" value="F:DNA binding"/>
    <property type="evidence" value="ECO:0007669"/>
    <property type="project" value="UniProtKB-KW"/>
</dbReference>
<dbReference type="GO" id="GO:0005634">
    <property type="term" value="C:nucleus"/>
    <property type="evidence" value="ECO:0007669"/>
    <property type="project" value="UniProtKB-SubCell"/>
</dbReference>
<dbReference type="GO" id="GO:0046872">
    <property type="term" value="F:metal ion binding"/>
    <property type="evidence" value="ECO:0007669"/>
    <property type="project" value="UniProtKB-KW"/>
</dbReference>
<dbReference type="InterPro" id="IPR029060">
    <property type="entry name" value="PIN-like_dom_sf"/>
</dbReference>
<feature type="region of interest" description="Disordered" evidence="14">
    <location>
        <begin position="513"/>
        <end position="719"/>
    </location>
</feature>
<feature type="compositionally biased region" description="Low complexity" evidence="14">
    <location>
        <begin position="561"/>
        <end position="571"/>
    </location>
</feature>
<organism evidence="17 18">
    <name type="scientific">Pseudomicrostroma glucosiphilum</name>
    <dbReference type="NCBI Taxonomy" id="1684307"/>
    <lineage>
        <taxon>Eukaryota</taxon>
        <taxon>Fungi</taxon>
        <taxon>Dikarya</taxon>
        <taxon>Basidiomycota</taxon>
        <taxon>Ustilaginomycotina</taxon>
        <taxon>Exobasidiomycetes</taxon>
        <taxon>Microstromatales</taxon>
        <taxon>Microstromatales incertae sedis</taxon>
        <taxon>Pseudomicrostroma</taxon>
    </lineage>
</organism>
<gene>
    <name evidence="17" type="ORF">BCV69DRAFT_297157</name>
</gene>
<feature type="region of interest" description="Disordered" evidence="14">
    <location>
        <begin position="733"/>
        <end position="779"/>
    </location>
</feature>
<keyword evidence="5" id="KW-0479">Metal-binding</keyword>
<dbReference type="FunFam" id="3.40.50.1010:FF:000002">
    <property type="entry name" value="Exonuclease 1, putative"/>
    <property type="match status" value="1"/>
</dbReference>
<dbReference type="EMBL" id="KZ819322">
    <property type="protein sequence ID" value="PWN23210.1"/>
    <property type="molecule type" value="Genomic_DNA"/>
</dbReference>
<dbReference type="Pfam" id="PF00752">
    <property type="entry name" value="XPG_N"/>
    <property type="match status" value="1"/>
</dbReference>
<dbReference type="InterPro" id="IPR019974">
    <property type="entry name" value="XPG_CS"/>
</dbReference>
<evidence type="ECO:0000256" key="5">
    <source>
        <dbReference type="ARBA" id="ARBA00022723"/>
    </source>
</evidence>
<dbReference type="Gene3D" id="3.40.50.1010">
    <property type="entry name" value="5'-nuclease"/>
    <property type="match status" value="1"/>
</dbReference>
<feature type="region of interest" description="Disordered" evidence="14">
    <location>
        <begin position="832"/>
        <end position="919"/>
    </location>
</feature>
<evidence type="ECO:0000256" key="11">
    <source>
        <dbReference type="ARBA" id="ARBA00023125"/>
    </source>
</evidence>
<dbReference type="InterPro" id="IPR006085">
    <property type="entry name" value="XPG_DNA_repair_N"/>
</dbReference>
<dbReference type="STRING" id="1684307.A0A316UDB6"/>
<dbReference type="InterPro" id="IPR036279">
    <property type="entry name" value="5-3_exonuclease_C_sf"/>
</dbReference>
<accession>A0A316UDB6</accession>
<dbReference type="PROSITE" id="PS00842">
    <property type="entry name" value="XPG_2"/>
    <property type="match status" value="1"/>
</dbReference>
<keyword evidence="11" id="KW-0238">DNA-binding</keyword>
<comment type="similarity">
    <text evidence="3">Belongs to the XPG/RAD2 endonuclease family. EXO1 subfamily.</text>
</comment>
<keyword evidence="9" id="KW-0460">Magnesium</keyword>
<dbReference type="GO" id="GO:0017108">
    <property type="term" value="F:5'-flap endonuclease activity"/>
    <property type="evidence" value="ECO:0007669"/>
    <property type="project" value="TreeGrafter"/>
</dbReference>
<evidence type="ECO:0000256" key="3">
    <source>
        <dbReference type="ARBA" id="ARBA00010563"/>
    </source>
</evidence>
<dbReference type="InterPro" id="IPR006086">
    <property type="entry name" value="XPG-I_dom"/>
</dbReference>
<feature type="compositionally biased region" description="Polar residues" evidence="14">
    <location>
        <begin position="459"/>
        <end position="474"/>
    </location>
</feature>
<protein>
    <submittedName>
        <fullName evidence="17">Uncharacterized protein</fullName>
    </submittedName>
</protein>
<keyword evidence="6" id="KW-0227">DNA damage</keyword>
<dbReference type="InterPro" id="IPR008918">
    <property type="entry name" value="HhH2"/>
</dbReference>
<dbReference type="CDD" id="cd09857">
    <property type="entry name" value="PIN_EXO1"/>
    <property type="match status" value="1"/>
</dbReference>
<dbReference type="InterPro" id="IPR006084">
    <property type="entry name" value="XPG/Rad2"/>
</dbReference>
<dbReference type="CDD" id="cd09908">
    <property type="entry name" value="H3TH_EXO1"/>
    <property type="match status" value="1"/>
</dbReference>
<evidence type="ECO:0000259" key="16">
    <source>
        <dbReference type="SMART" id="SM00485"/>
    </source>
</evidence>
<dbReference type="AlphaFoldDB" id="A0A316UDB6"/>
<feature type="compositionally biased region" description="Basic and acidic residues" evidence="14">
    <location>
        <begin position="534"/>
        <end position="549"/>
    </location>
</feature>
<dbReference type="Gene3D" id="1.10.150.20">
    <property type="entry name" value="5' to 3' exonuclease, C-terminal subdomain"/>
    <property type="match status" value="1"/>
</dbReference>
<dbReference type="InterPro" id="IPR044752">
    <property type="entry name" value="PIN-like_EXO1"/>
</dbReference>
<dbReference type="OrthoDB" id="26491at2759"/>
<evidence type="ECO:0000256" key="14">
    <source>
        <dbReference type="SAM" id="MobiDB-lite"/>
    </source>
</evidence>
<dbReference type="InterPro" id="IPR037315">
    <property type="entry name" value="EXO1_H3TH"/>
</dbReference>
<evidence type="ECO:0000256" key="8">
    <source>
        <dbReference type="ARBA" id="ARBA00022839"/>
    </source>
</evidence>
<evidence type="ECO:0000259" key="15">
    <source>
        <dbReference type="SMART" id="SM00484"/>
    </source>
</evidence>
<dbReference type="FunFam" id="1.10.150.20:FF:000011">
    <property type="entry name" value="exonuclease 1"/>
    <property type="match status" value="1"/>
</dbReference>
<evidence type="ECO:0000313" key="17">
    <source>
        <dbReference type="EMBL" id="PWN23210.1"/>
    </source>
</evidence>
<keyword evidence="8" id="KW-0269">Exonuclease</keyword>
<dbReference type="SMART" id="SM00279">
    <property type="entry name" value="HhH2"/>
    <property type="match status" value="1"/>
</dbReference>
<dbReference type="Proteomes" id="UP000245942">
    <property type="component" value="Unassembled WGS sequence"/>
</dbReference>
<comment type="cofactor">
    <cofactor evidence="1">
        <name>Mg(2+)</name>
        <dbReference type="ChEBI" id="CHEBI:18420"/>
    </cofactor>
</comment>
<feature type="compositionally biased region" description="Basic and acidic residues" evidence="14">
    <location>
        <begin position="910"/>
        <end position="919"/>
    </location>
</feature>